<evidence type="ECO:0000256" key="6">
    <source>
        <dbReference type="SAM" id="MobiDB-lite"/>
    </source>
</evidence>
<evidence type="ECO:0000256" key="5">
    <source>
        <dbReference type="ARBA" id="ARBA00050018"/>
    </source>
</evidence>
<proteinExistence type="predicted"/>
<evidence type="ECO:0000256" key="1">
    <source>
        <dbReference type="ARBA" id="ARBA00004948"/>
    </source>
</evidence>
<dbReference type="NCBIfam" id="TIGR02352">
    <property type="entry name" value="thiamin_ThiO"/>
    <property type="match status" value="1"/>
</dbReference>
<dbReference type="SUPFAM" id="SSF51905">
    <property type="entry name" value="FAD/NAD(P)-binding domain"/>
    <property type="match status" value="1"/>
</dbReference>
<dbReference type="GO" id="GO:0005737">
    <property type="term" value="C:cytoplasm"/>
    <property type="evidence" value="ECO:0007669"/>
    <property type="project" value="TreeGrafter"/>
</dbReference>
<gene>
    <name evidence="8" type="primary">thiO</name>
    <name evidence="8" type="ORF">HGA15_09770</name>
</gene>
<dbReference type="PANTHER" id="PTHR13847">
    <property type="entry name" value="SARCOSINE DEHYDROGENASE-RELATED"/>
    <property type="match status" value="1"/>
</dbReference>
<dbReference type="UniPathway" id="UPA00060"/>
<evidence type="ECO:0000256" key="3">
    <source>
        <dbReference type="ARBA" id="ARBA00023002"/>
    </source>
</evidence>
<dbReference type="GO" id="GO:0009228">
    <property type="term" value="P:thiamine biosynthetic process"/>
    <property type="evidence" value="ECO:0007669"/>
    <property type="project" value="UniProtKB-KW"/>
</dbReference>
<feature type="domain" description="FAD dependent oxidoreductase" evidence="7">
    <location>
        <begin position="14"/>
        <end position="339"/>
    </location>
</feature>
<dbReference type="Pfam" id="PF01266">
    <property type="entry name" value="DAO"/>
    <property type="match status" value="1"/>
</dbReference>
<dbReference type="InterPro" id="IPR006076">
    <property type="entry name" value="FAD-dep_OxRdtase"/>
</dbReference>
<comment type="pathway">
    <text evidence="1">Cofactor biosynthesis; thiamine diphosphate biosynthesis.</text>
</comment>
<dbReference type="GO" id="GO:0050660">
    <property type="term" value="F:flavin adenine dinucleotide binding"/>
    <property type="evidence" value="ECO:0007669"/>
    <property type="project" value="InterPro"/>
</dbReference>
<keyword evidence="3 8" id="KW-0560">Oxidoreductase</keyword>
<comment type="catalytic activity">
    <reaction evidence="4">
        <text>glycine + O2 + H2O = glyoxylate + H2O2 + NH4(+)</text>
        <dbReference type="Rhea" id="RHEA:11532"/>
        <dbReference type="ChEBI" id="CHEBI:15377"/>
        <dbReference type="ChEBI" id="CHEBI:15379"/>
        <dbReference type="ChEBI" id="CHEBI:16240"/>
        <dbReference type="ChEBI" id="CHEBI:28938"/>
        <dbReference type="ChEBI" id="CHEBI:36655"/>
        <dbReference type="ChEBI" id="CHEBI:57305"/>
        <dbReference type="EC" id="1.4.3.19"/>
    </reaction>
</comment>
<name>A0A846YBH5_9NOCA</name>
<reference evidence="8 9" key="1">
    <citation type="submission" date="2020-04" db="EMBL/GenBank/DDBJ databases">
        <title>MicrobeNet Type strains.</title>
        <authorList>
            <person name="Nicholson A.C."/>
        </authorList>
    </citation>
    <scope>NUCLEOTIDE SEQUENCE [LARGE SCALE GENOMIC DNA]</scope>
    <source>
        <strain evidence="8 9">JCM 3332</strain>
    </source>
</reference>
<dbReference type="EC" id="1.4.3.19" evidence="5"/>
<evidence type="ECO:0000256" key="2">
    <source>
        <dbReference type="ARBA" id="ARBA00022977"/>
    </source>
</evidence>
<accession>A0A846YBH5</accession>
<dbReference type="AlphaFoldDB" id="A0A846YBH5"/>
<feature type="region of interest" description="Disordered" evidence="6">
    <location>
        <begin position="349"/>
        <end position="369"/>
    </location>
</feature>
<dbReference type="PANTHER" id="PTHR13847:SF289">
    <property type="entry name" value="GLYCINE OXIDASE"/>
    <property type="match status" value="1"/>
</dbReference>
<evidence type="ECO:0000259" key="7">
    <source>
        <dbReference type="Pfam" id="PF01266"/>
    </source>
</evidence>
<organism evidence="8 9">
    <name type="scientific">Nocardia flavorosea</name>
    <dbReference type="NCBI Taxonomy" id="53429"/>
    <lineage>
        <taxon>Bacteria</taxon>
        <taxon>Bacillati</taxon>
        <taxon>Actinomycetota</taxon>
        <taxon>Actinomycetes</taxon>
        <taxon>Mycobacteriales</taxon>
        <taxon>Nocardiaceae</taxon>
        <taxon>Nocardia</taxon>
    </lineage>
</organism>
<dbReference type="InterPro" id="IPR036188">
    <property type="entry name" value="FAD/NAD-bd_sf"/>
</dbReference>
<dbReference type="GO" id="GO:0043799">
    <property type="term" value="F:glycine oxidase activity"/>
    <property type="evidence" value="ECO:0007669"/>
    <property type="project" value="UniProtKB-EC"/>
</dbReference>
<keyword evidence="9" id="KW-1185">Reference proteome</keyword>
<keyword evidence="2" id="KW-0784">Thiamine biosynthesis</keyword>
<comment type="caution">
    <text evidence="8">The sequence shown here is derived from an EMBL/GenBank/DDBJ whole genome shotgun (WGS) entry which is preliminary data.</text>
</comment>
<evidence type="ECO:0000313" key="8">
    <source>
        <dbReference type="EMBL" id="NKY56433.1"/>
    </source>
</evidence>
<evidence type="ECO:0000313" key="9">
    <source>
        <dbReference type="Proteomes" id="UP000570678"/>
    </source>
</evidence>
<dbReference type="Proteomes" id="UP000570678">
    <property type="component" value="Unassembled WGS sequence"/>
</dbReference>
<dbReference type="InterPro" id="IPR012727">
    <property type="entry name" value="Gly_oxidase_ThiO"/>
</dbReference>
<sequence>MLQEVELVRTSATVAVVGGGVIGLGVAWRAAEAGWSVTLFDPAVGSGASWVAGGMLAPLSEGWPGEDDVLAFGAAALAHWPDFAARLAAVTGVDVFVAGETLTIAQDGADAADLHTIADWVNGHGHDLRLLDRAGVRALEPALARTVRAGLLATAEPAIDNRRLVTALRKAADDAGVTVRPERVRDLTELDHSRIVLAAGAASAALWPGLPVRPVKGEILRLRQRPGTQPPPTRVVRARIHGRPVYFVPRDDGVVVGATQYEAGFDTAVTVAGVRDLIADAEAVLPGIGEYELTEASAGSRPGTPDNLPLIGRLSDHVIAATGHGRNGMLTSALTADAVLAELGGQPLPEVATADPHRFGASTSSGGNR</sequence>
<dbReference type="Gene3D" id="3.50.50.60">
    <property type="entry name" value="FAD/NAD(P)-binding domain"/>
    <property type="match status" value="1"/>
</dbReference>
<dbReference type="SUPFAM" id="SSF54373">
    <property type="entry name" value="FAD-linked reductases, C-terminal domain"/>
    <property type="match status" value="1"/>
</dbReference>
<dbReference type="Gene3D" id="3.30.9.10">
    <property type="entry name" value="D-Amino Acid Oxidase, subunit A, domain 2"/>
    <property type="match status" value="1"/>
</dbReference>
<protein>
    <recommendedName>
        <fullName evidence="5">glycine oxidase</fullName>
        <ecNumber evidence="5">1.4.3.19</ecNumber>
    </recommendedName>
</protein>
<dbReference type="GO" id="GO:0009229">
    <property type="term" value="P:thiamine diphosphate biosynthetic process"/>
    <property type="evidence" value="ECO:0007669"/>
    <property type="project" value="UniProtKB-UniPathway"/>
</dbReference>
<dbReference type="EMBL" id="JAAXOT010000004">
    <property type="protein sequence ID" value="NKY56433.1"/>
    <property type="molecule type" value="Genomic_DNA"/>
</dbReference>
<evidence type="ECO:0000256" key="4">
    <source>
        <dbReference type="ARBA" id="ARBA00049872"/>
    </source>
</evidence>